<evidence type="ECO:0000256" key="2">
    <source>
        <dbReference type="ARBA" id="ARBA00012261"/>
    </source>
</evidence>
<dbReference type="FunFam" id="3.40.50.12230:FF:000001">
    <property type="entry name" value="Methionyl-tRNA formyltransferase"/>
    <property type="match status" value="1"/>
</dbReference>
<comment type="catalytic activity">
    <reaction evidence="5">
        <text>L-methionyl-tRNA(fMet) + (6R)-10-formyltetrahydrofolate = N-formyl-L-methionyl-tRNA(fMet) + (6S)-5,6,7,8-tetrahydrofolate + H(+)</text>
        <dbReference type="Rhea" id="RHEA:24380"/>
        <dbReference type="Rhea" id="RHEA-COMP:9952"/>
        <dbReference type="Rhea" id="RHEA-COMP:9953"/>
        <dbReference type="ChEBI" id="CHEBI:15378"/>
        <dbReference type="ChEBI" id="CHEBI:57453"/>
        <dbReference type="ChEBI" id="CHEBI:78530"/>
        <dbReference type="ChEBI" id="CHEBI:78844"/>
        <dbReference type="ChEBI" id="CHEBI:195366"/>
        <dbReference type="EC" id="2.1.2.9"/>
    </reaction>
</comment>
<dbReference type="EC" id="2.1.2.9" evidence="2 5"/>
<dbReference type="InterPro" id="IPR001555">
    <property type="entry name" value="GART_AS"/>
</dbReference>
<organism evidence="8 9">
    <name type="scientific">Andreesenia angusta</name>
    <dbReference type="NCBI Taxonomy" id="39480"/>
    <lineage>
        <taxon>Bacteria</taxon>
        <taxon>Bacillati</taxon>
        <taxon>Bacillota</taxon>
        <taxon>Tissierellia</taxon>
        <taxon>Tissierellales</taxon>
        <taxon>Gottschalkiaceae</taxon>
        <taxon>Andreesenia</taxon>
    </lineage>
</organism>
<evidence type="ECO:0000256" key="3">
    <source>
        <dbReference type="ARBA" id="ARBA00022679"/>
    </source>
</evidence>
<sequence>MRVVFMGTPDFAVPTLEKIKNAGHEVSLVVTQEDKQRGRGKKLQYTPVKEKALELGIEVYQPSKVNSEESVEKIREASPDVIVVVAYGQILSEEILYMPKYRCLNVHASILPKYRGPAPLNWAVINGERESGVTIMEMAKGLDTGDMIKIAKVDIDEEMTAGELHDALMETGAETLVEVLSELEAGEISKTPQDHSASSYAPMMVKELGHIDWNKSSEEIKNLVRGTQPWPGAYFYMDEKMVKIRKVRVEDMASDGKAGEIVKADSTGIYIKTLDGCIAVEELQVPGKRWMSVEEYLRGNNVNTGVVVL</sequence>
<keyword evidence="4 5" id="KW-0648">Protein biosynthesis</keyword>
<dbReference type="EMBL" id="MKIE01000003">
    <property type="protein sequence ID" value="OHW62640.1"/>
    <property type="molecule type" value="Genomic_DNA"/>
</dbReference>
<dbReference type="SUPFAM" id="SSF53328">
    <property type="entry name" value="Formyltransferase"/>
    <property type="match status" value="1"/>
</dbReference>
<evidence type="ECO:0000313" key="9">
    <source>
        <dbReference type="Proteomes" id="UP000180254"/>
    </source>
</evidence>
<proteinExistence type="inferred from homology"/>
<dbReference type="Gene3D" id="3.40.50.12230">
    <property type="match status" value="1"/>
</dbReference>
<dbReference type="InterPro" id="IPR044135">
    <property type="entry name" value="Met-tRNA-FMT_C"/>
</dbReference>
<dbReference type="InterPro" id="IPR011034">
    <property type="entry name" value="Formyl_transferase-like_C_sf"/>
</dbReference>
<keyword evidence="3 5" id="KW-0808">Transferase</keyword>
<comment type="similarity">
    <text evidence="1 5">Belongs to the Fmt family.</text>
</comment>
<feature type="domain" description="Formyl transferase N-terminal" evidence="6">
    <location>
        <begin position="1"/>
        <end position="180"/>
    </location>
</feature>
<dbReference type="Pfam" id="PF00551">
    <property type="entry name" value="Formyl_trans_N"/>
    <property type="match status" value="1"/>
</dbReference>
<dbReference type="RefSeq" id="WP_071062674.1">
    <property type="nucleotide sequence ID" value="NZ_MKIE01000003.1"/>
</dbReference>
<name>A0A1S1V8B8_9FIRM</name>
<dbReference type="Proteomes" id="UP000180254">
    <property type="component" value="Unassembled WGS sequence"/>
</dbReference>
<evidence type="ECO:0000259" key="6">
    <source>
        <dbReference type="Pfam" id="PF00551"/>
    </source>
</evidence>
<comment type="caution">
    <text evidence="8">The sequence shown here is derived from an EMBL/GenBank/DDBJ whole genome shotgun (WGS) entry which is preliminary data.</text>
</comment>
<feature type="domain" description="Formyl transferase C-terminal" evidence="7">
    <location>
        <begin position="205"/>
        <end position="300"/>
    </location>
</feature>
<protein>
    <recommendedName>
        <fullName evidence="2 5">Methionyl-tRNA formyltransferase</fullName>
        <ecNumber evidence="2 5">2.1.2.9</ecNumber>
    </recommendedName>
</protein>
<dbReference type="InterPro" id="IPR036477">
    <property type="entry name" value="Formyl_transf_N_sf"/>
</dbReference>
<dbReference type="OrthoDB" id="9802815at2"/>
<feature type="binding site" evidence="5">
    <location>
        <begin position="109"/>
        <end position="112"/>
    </location>
    <ligand>
        <name>(6S)-5,6,7,8-tetrahydrofolate</name>
        <dbReference type="ChEBI" id="CHEBI:57453"/>
    </ligand>
</feature>
<dbReference type="AlphaFoldDB" id="A0A1S1V8B8"/>
<comment type="function">
    <text evidence="5">Attaches a formyl group to the free amino group of methionyl-tRNA(fMet). The formyl group appears to play a dual role in the initiator identity of N-formylmethionyl-tRNA by promoting its recognition by IF2 and preventing the misappropriation of this tRNA by the elongation apparatus.</text>
</comment>
<evidence type="ECO:0000256" key="4">
    <source>
        <dbReference type="ARBA" id="ARBA00022917"/>
    </source>
</evidence>
<dbReference type="InterPro" id="IPR041711">
    <property type="entry name" value="Met-tRNA-FMT_N"/>
</dbReference>
<reference evidence="8 9" key="1">
    <citation type="submission" date="2016-09" db="EMBL/GenBank/DDBJ databases">
        <title>Genome sequence of Eubacterium angustum.</title>
        <authorList>
            <person name="Poehlein A."/>
            <person name="Daniel R."/>
        </authorList>
    </citation>
    <scope>NUCLEOTIDE SEQUENCE [LARGE SCALE GENOMIC DNA]</scope>
    <source>
        <strain evidence="8 9">DSM 1989</strain>
    </source>
</reference>
<gene>
    <name evidence="5 8" type="primary">fmt</name>
    <name evidence="8" type="ORF">EUAN_12050</name>
</gene>
<accession>A0A1S1V8B8</accession>
<dbReference type="PROSITE" id="PS00373">
    <property type="entry name" value="GART"/>
    <property type="match status" value="1"/>
</dbReference>
<dbReference type="CDD" id="cd08704">
    <property type="entry name" value="Met_tRNA_FMT_C"/>
    <property type="match status" value="1"/>
</dbReference>
<evidence type="ECO:0000256" key="5">
    <source>
        <dbReference type="HAMAP-Rule" id="MF_00182"/>
    </source>
</evidence>
<dbReference type="PANTHER" id="PTHR11138:SF5">
    <property type="entry name" value="METHIONYL-TRNA FORMYLTRANSFERASE, MITOCHONDRIAL"/>
    <property type="match status" value="1"/>
</dbReference>
<keyword evidence="9" id="KW-1185">Reference proteome</keyword>
<evidence type="ECO:0000313" key="8">
    <source>
        <dbReference type="EMBL" id="OHW62640.1"/>
    </source>
</evidence>
<dbReference type="STRING" id="39480.EUAN_12050"/>
<dbReference type="NCBIfam" id="TIGR00460">
    <property type="entry name" value="fmt"/>
    <property type="match status" value="1"/>
</dbReference>
<dbReference type="InterPro" id="IPR005794">
    <property type="entry name" value="Fmt"/>
</dbReference>
<dbReference type="InterPro" id="IPR005793">
    <property type="entry name" value="Formyl_trans_C"/>
</dbReference>
<dbReference type="GO" id="GO:0005829">
    <property type="term" value="C:cytosol"/>
    <property type="evidence" value="ECO:0007669"/>
    <property type="project" value="TreeGrafter"/>
</dbReference>
<dbReference type="HAMAP" id="MF_00182">
    <property type="entry name" value="Formyl_trans"/>
    <property type="match status" value="1"/>
</dbReference>
<dbReference type="CDD" id="cd08646">
    <property type="entry name" value="FMT_core_Met-tRNA-FMT_N"/>
    <property type="match status" value="1"/>
</dbReference>
<dbReference type="GO" id="GO:0004479">
    <property type="term" value="F:methionyl-tRNA formyltransferase activity"/>
    <property type="evidence" value="ECO:0007669"/>
    <property type="project" value="UniProtKB-UniRule"/>
</dbReference>
<dbReference type="InterPro" id="IPR002376">
    <property type="entry name" value="Formyl_transf_N"/>
</dbReference>
<evidence type="ECO:0000256" key="1">
    <source>
        <dbReference type="ARBA" id="ARBA00010699"/>
    </source>
</evidence>
<dbReference type="SUPFAM" id="SSF50486">
    <property type="entry name" value="FMT C-terminal domain-like"/>
    <property type="match status" value="1"/>
</dbReference>
<evidence type="ECO:0000259" key="7">
    <source>
        <dbReference type="Pfam" id="PF02911"/>
    </source>
</evidence>
<dbReference type="PANTHER" id="PTHR11138">
    <property type="entry name" value="METHIONYL-TRNA FORMYLTRANSFERASE"/>
    <property type="match status" value="1"/>
</dbReference>
<dbReference type="Pfam" id="PF02911">
    <property type="entry name" value="Formyl_trans_C"/>
    <property type="match status" value="1"/>
</dbReference>